<dbReference type="Proteomes" id="UP000003075">
    <property type="component" value="Unassembled WGS sequence"/>
</dbReference>
<evidence type="ECO:0000313" key="2">
    <source>
        <dbReference type="EMBL" id="EFD87542.1"/>
    </source>
</evidence>
<evidence type="ECO:0000259" key="1">
    <source>
        <dbReference type="Pfam" id="PF09851"/>
    </source>
</evidence>
<dbReference type="GeneID" id="75065285"/>
<dbReference type="EMBL" id="ACSE01000033">
    <property type="protein sequence ID" value="EFD87542.1"/>
    <property type="molecule type" value="Genomic_DNA"/>
</dbReference>
<proteinExistence type="predicted"/>
<dbReference type="AlphaFoldDB" id="D3LC95"/>
<dbReference type="OrthoDB" id="1908357at2"/>
<comment type="caution">
    <text evidence="2">The sequence shown here is derived from an EMBL/GenBank/DDBJ whole genome shotgun (WGS) entry which is preliminary data.</text>
</comment>
<feature type="domain" description="SHOCT" evidence="1">
    <location>
        <begin position="229"/>
        <end position="256"/>
    </location>
</feature>
<dbReference type="Pfam" id="PF09851">
    <property type="entry name" value="SHOCT"/>
    <property type="match status" value="1"/>
</dbReference>
<sequence length="258" mass="29368">MIILIVIALVAIGYVGYSIQKKNDTFIPDVNINKKARDKSGKKISKHYLLSSAKKIKNNQPITNDEQYAFTAATGLTTNDYLTEESEKERTTYYIPSNGMPIKGKTKIREKENGLIYFSQYFEKDPVQTYKIVEFDWNGPQYTTRLETTGSSKNKHLVPIIKQKRTTNLHTTETKTEDGSLAKLILLDTNTKQKIVSETKLFSAQNNIISAFKIWDQDIKPIAHNSIADQIKEVKNLLDQNLITESEFSAKKKQLLGL</sequence>
<gene>
    <name evidence="2" type="ORF">AWRIB429_1975</name>
</gene>
<dbReference type="RefSeq" id="WP_002819780.1">
    <property type="nucleotide sequence ID" value="NZ_ACSE01000033.1"/>
</dbReference>
<name>D3LC95_OENOE</name>
<accession>D3LC95</accession>
<protein>
    <recommendedName>
        <fullName evidence="1">SHOCT domain-containing protein</fullName>
    </recommendedName>
</protein>
<reference evidence="2 3" key="1">
    <citation type="journal article" date="2010" name="Appl. Microbiol. Biotechnol.">
        <title>Genotypic diversity in Oenococcus oeni by high-density microarray comparative genome hybridization and whole genome sequencing.</title>
        <authorList>
            <person name="Borneman A.R."/>
            <person name="Bartowsky E.J."/>
            <person name="McCarthy J."/>
            <person name="Chambers P.J."/>
        </authorList>
    </citation>
    <scope>NUCLEOTIDE SEQUENCE [LARGE SCALE GENOMIC DNA]</scope>
    <source>
        <strain evidence="2 3">AWRIB429</strain>
    </source>
</reference>
<dbReference type="InterPro" id="IPR018649">
    <property type="entry name" value="SHOCT"/>
</dbReference>
<evidence type="ECO:0000313" key="3">
    <source>
        <dbReference type="Proteomes" id="UP000003075"/>
    </source>
</evidence>
<organism evidence="2 3">
    <name type="scientific">Oenococcus oeni AWRIB429</name>
    <dbReference type="NCBI Taxonomy" id="655225"/>
    <lineage>
        <taxon>Bacteria</taxon>
        <taxon>Bacillati</taxon>
        <taxon>Bacillota</taxon>
        <taxon>Bacilli</taxon>
        <taxon>Lactobacillales</taxon>
        <taxon>Lactobacillaceae</taxon>
        <taxon>Oenococcus</taxon>
    </lineage>
</organism>